<proteinExistence type="predicted"/>
<protein>
    <submittedName>
        <fullName evidence="5">MerR family transcriptional regulator</fullName>
    </submittedName>
</protein>
<evidence type="ECO:0000313" key="5">
    <source>
        <dbReference type="EMBL" id="HEB14041.1"/>
    </source>
</evidence>
<feature type="domain" description="HTH merR-type" evidence="4">
    <location>
        <begin position="71"/>
        <end position="115"/>
    </location>
</feature>
<evidence type="ECO:0000256" key="2">
    <source>
        <dbReference type="SAM" id="MobiDB-lite"/>
    </source>
</evidence>
<reference evidence="5" key="1">
    <citation type="journal article" date="2020" name="mSystems">
        <title>Genome- and Community-Level Interaction Insights into Carbon Utilization and Element Cycling Functions of Hydrothermarchaeota in Hydrothermal Sediment.</title>
        <authorList>
            <person name="Zhou Z."/>
            <person name="Liu Y."/>
            <person name="Xu W."/>
            <person name="Pan J."/>
            <person name="Luo Z.H."/>
            <person name="Li M."/>
        </authorList>
    </citation>
    <scope>NUCLEOTIDE SEQUENCE [LARGE SCALE GENOMIC DNA]</scope>
    <source>
        <strain evidence="5">HyVt-365</strain>
    </source>
</reference>
<dbReference type="PANTHER" id="PTHR30204">
    <property type="entry name" value="REDOX-CYCLING DRUG-SENSING TRANSCRIPTIONAL ACTIVATOR SOXR"/>
    <property type="match status" value="1"/>
</dbReference>
<evidence type="ECO:0000256" key="1">
    <source>
        <dbReference type="ARBA" id="ARBA00023125"/>
    </source>
</evidence>
<dbReference type="InterPro" id="IPR000551">
    <property type="entry name" value="MerR-type_HTH_dom"/>
</dbReference>
<evidence type="ECO:0000256" key="3">
    <source>
        <dbReference type="SAM" id="Phobius"/>
    </source>
</evidence>
<dbReference type="CDD" id="cd04762">
    <property type="entry name" value="HTH_MerR-trunc"/>
    <property type="match status" value="1"/>
</dbReference>
<dbReference type="PROSITE" id="PS50937">
    <property type="entry name" value="HTH_MERR_2"/>
    <property type="match status" value="2"/>
</dbReference>
<feature type="domain" description="HTH merR-type" evidence="4">
    <location>
        <begin position="4"/>
        <end position="70"/>
    </location>
</feature>
<keyword evidence="1" id="KW-0238">DNA-binding</keyword>
<feature type="region of interest" description="Disordered" evidence="2">
    <location>
        <begin position="119"/>
        <end position="138"/>
    </location>
</feature>
<dbReference type="EMBL" id="DRHH01000056">
    <property type="protein sequence ID" value="HEB14041.1"/>
    <property type="molecule type" value="Genomic_DNA"/>
</dbReference>
<dbReference type="Gene3D" id="1.10.1660.10">
    <property type="match status" value="2"/>
</dbReference>
<keyword evidence="3" id="KW-0472">Membrane</keyword>
<dbReference type="CDD" id="cd04761">
    <property type="entry name" value="HTH_MerR-SF"/>
    <property type="match status" value="1"/>
</dbReference>
<dbReference type="PANTHER" id="PTHR30204:SF58">
    <property type="entry name" value="HTH-TYPE TRANSCRIPTIONAL REGULATOR YFMP"/>
    <property type="match status" value="1"/>
</dbReference>
<keyword evidence="3" id="KW-1133">Transmembrane helix</keyword>
<keyword evidence="3" id="KW-0812">Transmembrane</keyword>
<accession>A0A7C1SXV3</accession>
<comment type="caution">
    <text evidence="5">The sequence shown here is derived from an EMBL/GenBank/DDBJ whole genome shotgun (WGS) entry which is preliminary data.</text>
</comment>
<name>A0A7C1SXV3_UNCKA</name>
<dbReference type="GO" id="GO:0003700">
    <property type="term" value="F:DNA-binding transcription factor activity"/>
    <property type="evidence" value="ECO:0007669"/>
    <property type="project" value="InterPro"/>
</dbReference>
<organism evidence="5">
    <name type="scientific">candidate division WWE3 bacterium</name>
    <dbReference type="NCBI Taxonomy" id="2053526"/>
    <lineage>
        <taxon>Bacteria</taxon>
        <taxon>Katanobacteria</taxon>
    </lineage>
</organism>
<gene>
    <name evidence="5" type="ORF">ENI09_01375</name>
</gene>
<dbReference type="GO" id="GO:0003677">
    <property type="term" value="F:DNA binding"/>
    <property type="evidence" value="ECO:0007669"/>
    <property type="project" value="UniProtKB-KW"/>
</dbReference>
<dbReference type="Pfam" id="PF00376">
    <property type="entry name" value="MerR"/>
    <property type="match status" value="2"/>
</dbReference>
<dbReference type="SMART" id="SM00422">
    <property type="entry name" value="HTH_MERR"/>
    <property type="match status" value="2"/>
</dbReference>
<dbReference type="InterPro" id="IPR047057">
    <property type="entry name" value="MerR_fam"/>
</dbReference>
<dbReference type="Proteomes" id="UP000885744">
    <property type="component" value="Unassembled WGS sequence"/>
</dbReference>
<evidence type="ECO:0000259" key="4">
    <source>
        <dbReference type="PROSITE" id="PS50937"/>
    </source>
</evidence>
<dbReference type="InterPro" id="IPR009061">
    <property type="entry name" value="DNA-bd_dom_put_sf"/>
</dbReference>
<feature type="non-terminal residue" evidence="5">
    <location>
        <position position="319"/>
    </location>
</feature>
<feature type="transmembrane region" description="Helical" evidence="3">
    <location>
        <begin position="161"/>
        <end position="180"/>
    </location>
</feature>
<dbReference type="AlphaFoldDB" id="A0A7C1SXV3"/>
<dbReference type="SUPFAM" id="SSF46955">
    <property type="entry name" value="Putative DNA-binding domain"/>
    <property type="match status" value="2"/>
</dbReference>
<sequence>MEKLLPIGKAAQYLGISTKTLRRWENQGRISPSRTQGNQRRYSLSDLEDLKALKEGSRLPISTEKPILSASEAAKKLGVSSRTMRRWEKEGDLPQALRTSGGHRRYSPRELKRFQIEAKARNHASQTPTAKPKYPPPGQPPYIPIRSAEEFRPRPKLAVRYLLLATLVLITLASVVWANLPNLTKERVKRALIPGVENPIVDVNDALEYQGAGAFITGLKAKLPLETSSLVTEVLRVTNDAILNTSRFLGTVFFGSDSSYFISPTGDAVFNSVTSSKVDAEILSSITIEVDKLNVEDLVVSGTSTGVTGTGGGGGIATG</sequence>